<dbReference type="RefSeq" id="WP_279249681.1">
    <property type="nucleotide sequence ID" value="NZ_SHNO01000001.1"/>
</dbReference>
<gene>
    <name evidence="2" type="ORF">EYC82_11490</name>
</gene>
<evidence type="ECO:0000259" key="1">
    <source>
        <dbReference type="Pfam" id="PF13640"/>
    </source>
</evidence>
<name>A0ABT3T6S5_9GAMM</name>
<reference evidence="2" key="1">
    <citation type="submission" date="2019-02" db="EMBL/GenBank/DDBJ databases">
        <authorList>
            <person name="Li S.-H."/>
        </authorList>
    </citation>
    <scope>NUCLEOTIDE SEQUENCE</scope>
    <source>
        <strain evidence="2">IMCC11814</strain>
    </source>
</reference>
<dbReference type="InterPro" id="IPR044862">
    <property type="entry name" value="Pro_4_hyd_alph_FE2OG_OXY"/>
</dbReference>
<dbReference type="Proteomes" id="UP001143304">
    <property type="component" value="Unassembled WGS sequence"/>
</dbReference>
<dbReference type="Pfam" id="PF13640">
    <property type="entry name" value="2OG-FeII_Oxy_3"/>
    <property type="match status" value="1"/>
</dbReference>
<organism evidence="2 3">
    <name type="scientific">Candidatus Marimicrobium litorale</name>
    <dbReference type="NCBI Taxonomy" id="2518991"/>
    <lineage>
        <taxon>Bacteria</taxon>
        <taxon>Pseudomonadati</taxon>
        <taxon>Pseudomonadota</taxon>
        <taxon>Gammaproteobacteria</taxon>
        <taxon>Cellvibrionales</taxon>
        <taxon>Halieaceae</taxon>
        <taxon>Marimicrobium</taxon>
    </lineage>
</organism>
<keyword evidence="3" id="KW-1185">Reference proteome</keyword>
<evidence type="ECO:0000313" key="2">
    <source>
        <dbReference type="EMBL" id="MCX2977979.1"/>
    </source>
</evidence>
<proteinExistence type="predicted"/>
<sequence length="248" mass="29340">MSYLNADVLDAIDTAQFRAQEPYPWINPQAFIRPERFDDLLHNMPNTTQFRGFFGKQRKHGQGSHDRYVLDYERGMEIAPQWRDFIEELCDDTYRSLVCRLLKVKEVRFRFHWHFTPDGGEVTPHCDSKGKIGSQIFYLNTERDWHWDWGGETVILDDGGRISPDNAPGFEDFDAAYPAQTRENRSLIFGRRGNSWHGVRRINCPENHFRKVFIVVFEEHRPVHRAKKRIKRLLTGAPLVTEKERLMY</sequence>
<comment type="caution">
    <text evidence="2">The sequence shown here is derived from an EMBL/GenBank/DDBJ whole genome shotgun (WGS) entry which is preliminary data.</text>
</comment>
<protein>
    <recommendedName>
        <fullName evidence="1">Prolyl 4-hydroxylase alpha subunit Fe(2+) 2OG dioxygenase domain-containing protein</fullName>
    </recommendedName>
</protein>
<dbReference type="EMBL" id="SHNO01000001">
    <property type="protein sequence ID" value="MCX2977979.1"/>
    <property type="molecule type" value="Genomic_DNA"/>
</dbReference>
<dbReference type="Gene3D" id="2.60.120.620">
    <property type="entry name" value="q2cbj1_9rhob like domain"/>
    <property type="match status" value="1"/>
</dbReference>
<evidence type="ECO:0000313" key="3">
    <source>
        <dbReference type="Proteomes" id="UP001143304"/>
    </source>
</evidence>
<accession>A0ABT3T6S5</accession>
<feature type="domain" description="Prolyl 4-hydroxylase alpha subunit Fe(2+) 2OG dioxygenase" evidence="1">
    <location>
        <begin position="114"/>
        <end position="212"/>
    </location>
</feature>